<dbReference type="SUPFAM" id="SSF56219">
    <property type="entry name" value="DNase I-like"/>
    <property type="match status" value="1"/>
</dbReference>
<dbReference type="InterPro" id="IPR000198">
    <property type="entry name" value="RhoGAP_dom"/>
</dbReference>
<evidence type="ECO:0000256" key="4">
    <source>
        <dbReference type="ARBA" id="ARBA00022753"/>
    </source>
</evidence>
<dbReference type="Gene3D" id="2.60.40.10">
    <property type="entry name" value="Immunoglobulins"/>
    <property type="match status" value="1"/>
</dbReference>
<dbReference type="InterPro" id="IPR013783">
    <property type="entry name" value="Ig-like_fold"/>
</dbReference>
<evidence type="ECO:0000259" key="9">
    <source>
        <dbReference type="PROSITE" id="PS50238"/>
    </source>
</evidence>
<comment type="subcellular location">
    <subcellularLocation>
        <location evidence="2">Cytoplasmic vesicle</location>
        <location evidence="2">Phagosome membrane</location>
    </subcellularLocation>
    <subcellularLocation>
        <location evidence="1">Early endosome membrane</location>
    </subcellularLocation>
</comment>
<keyword evidence="11" id="KW-1185">Reference proteome</keyword>
<dbReference type="CDD" id="cd09093">
    <property type="entry name" value="INPP5c_INPP5B"/>
    <property type="match status" value="1"/>
</dbReference>
<keyword evidence="5" id="KW-0378">Hydrolase</keyword>
<dbReference type="InterPro" id="IPR046985">
    <property type="entry name" value="IP5"/>
</dbReference>
<dbReference type="Gene3D" id="1.10.555.10">
    <property type="entry name" value="Rho GTPase activation protein"/>
    <property type="match status" value="1"/>
</dbReference>
<dbReference type="InterPro" id="IPR008936">
    <property type="entry name" value="Rho_GTPase_activation_prot"/>
</dbReference>
<evidence type="ECO:0000256" key="1">
    <source>
        <dbReference type="ARBA" id="ARBA00004146"/>
    </source>
</evidence>
<evidence type="ECO:0000313" key="11">
    <source>
        <dbReference type="Proteomes" id="UP001642540"/>
    </source>
</evidence>
<dbReference type="PROSITE" id="PS50238">
    <property type="entry name" value="RHOGAP"/>
    <property type="match status" value="1"/>
</dbReference>
<comment type="similarity">
    <text evidence="3">Belongs to the inositol 1,4,5-trisphosphate 5-phosphatase type II family.</text>
</comment>
<dbReference type="InterPro" id="IPR036691">
    <property type="entry name" value="Endo/exonu/phosph_ase_sf"/>
</dbReference>
<keyword evidence="8" id="KW-0968">Cytoplasmic vesicle</keyword>
<dbReference type="SMART" id="SM00324">
    <property type="entry name" value="RhoGAP"/>
    <property type="match status" value="1"/>
</dbReference>
<evidence type="ECO:0000256" key="7">
    <source>
        <dbReference type="ARBA" id="ARBA00023136"/>
    </source>
</evidence>
<evidence type="ECO:0000313" key="10">
    <source>
        <dbReference type="EMBL" id="CAL8104371.1"/>
    </source>
</evidence>
<sequence>MGQFGVAYFVLSNLSPKNNKSVFVRSKRKRIAYKNSEGEVEDEDDLMPGTERESLARGMSSQKGREYTIRLALEKKQDQYIDLKGITVYIGSWNVNGQSPGSICLSEWLSRTNEPPDIYAVGFQELDLSKEAFLFNDTPKEAEWRDSVKAGLHPGARYFHVRTIRLVGMMMIVFVREEIKDQLRHIAVEQIGTGLLGRMGNKGGVGVRFELNETSMCFVNLHLAAHVEEFQRRNQDFHQIFNRLGFFINEKVKYIKDHDQIFMFGDLNYRINPATIDATKAKALIEQEKYSIILEQDQLREQMRLGHVFSGFTEGTINYRPTYKYDSNTDNWDSSEKNRAPAWCDRILFRGGNLTQIDYTSQPQYKLSDHKPVSSFFNAKIKVINPTRQRKVYEETLKQMDRIENEYLPQVTVDIPGTNQSSHSNRNEINFGKVKFMEPLRKTFTVANTGQVPVHLEFIKKLNDSHVCKEWLKIEPVHSFIMPGETCEVELLVLVDKCTAAQLNVGRDTLYDILVLHLESGKDIFITVAGDFERSVFGCSIAALVNMSEPLTMISPGKLIELEKGKMPVNHYDIPKELWFLVDRLYRIGMDKDGLFTMAGSQSEVLEIRDWMDTIPNTPIPGNADSIAETMFLLLDCFPEPVIPFSMHLKCLDSAHNYTACKQLVRQLPAAHRNVFLYLTSFLRELLNHSDKNGLDAKILALLFGKIMIRDQNYNAKANARVERTKATFIYQFLVNDDYGDDLWPEMGEDLVSFS</sequence>
<dbReference type="Pfam" id="PF00620">
    <property type="entry name" value="RhoGAP"/>
    <property type="match status" value="1"/>
</dbReference>
<evidence type="ECO:0000256" key="3">
    <source>
        <dbReference type="ARBA" id="ARBA00005910"/>
    </source>
</evidence>
<dbReference type="InterPro" id="IPR000300">
    <property type="entry name" value="IPPc"/>
</dbReference>
<evidence type="ECO:0000256" key="2">
    <source>
        <dbReference type="ARBA" id="ARBA00004580"/>
    </source>
</evidence>
<dbReference type="PANTHER" id="PTHR11200:SF300">
    <property type="entry name" value="TYPE II INOSITOL 1,4,5-TRISPHOSPHATE 5-PHOSPHATASE"/>
    <property type="match status" value="1"/>
</dbReference>
<gene>
    <name evidence="10" type="ORF">ODALV1_LOCUS11734</name>
</gene>
<dbReference type="Pfam" id="PF21310">
    <property type="entry name" value="OCRL-like_ASH"/>
    <property type="match status" value="1"/>
</dbReference>
<dbReference type="PANTHER" id="PTHR11200">
    <property type="entry name" value="INOSITOL 5-PHOSPHATASE"/>
    <property type="match status" value="1"/>
</dbReference>
<dbReference type="Pfam" id="PF22669">
    <property type="entry name" value="Exo_endo_phos2"/>
    <property type="match status" value="1"/>
</dbReference>
<comment type="caution">
    <text evidence="10">The sequence shown here is derived from an EMBL/GenBank/DDBJ whole genome shotgun (WGS) entry which is preliminary data.</text>
</comment>
<dbReference type="Proteomes" id="UP001642540">
    <property type="component" value="Unassembled WGS sequence"/>
</dbReference>
<dbReference type="SMART" id="SM00128">
    <property type="entry name" value="IPPc"/>
    <property type="match status" value="1"/>
</dbReference>
<dbReference type="InterPro" id="IPR037793">
    <property type="entry name" value="OCRL1/INPP5B_INPP5c"/>
</dbReference>
<proteinExistence type="inferred from homology"/>
<evidence type="ECO:0000256" key="6">
    <source>
        <dbReference type="ARBA" id="ARBA00023098"/>
    </source>
</evidence>
<feature type="domain" description="Rho-GAP" evidence="9">
    <location>
        <begin position="560"/>
        <end position="742"/>
    </location>
</feature>
<evidence type="ECO:0000256" key="8">
    <source>
        <dbReference type="ARBA" id="ARBA00023329"/>
    </source>
</evidence>
<reference evidence="10 11" key="1">
    <citation type="submission" date="2024-08" db="EMBL/GenBank/DDBJ databases">
        <authorList>
            <person name="Cucini C."/>
            <person name="Frati F."/>
        </authorList>
    </citation>
    <scope>NUCLEOTIDE SEQUENCE [LARGE SCALE GENOMIC DNA]</scope>
</reference>
<dbReference type="Gene3D" id="3.60.10.10">
    <property type="entry name" value="Endonuclease/exonuclease/phosphatase"/>
    <property type="match status" value="1"/>
</dbReference>
<protein>
    <recommendedName>
        <fullName evidence="9">Rho-GAP domain-containing protein</fullName>
    </recommendedName>
</protein>
<dbReference type="CDD" id="cd04380">
    <property type="entry name" value="RhoGAP_OCRL1"/>
    <property type="match status" value="1"/>
</dbReference>
<dbReference type="InterPro" id="IPR048869">
    <property type="entry name" value="OCRL-1_2_ASH"/>
</dbReference>
<organism evidence="10 11">
    <name type="scientific">Orchesella dallaii</name>
    <dbReference type="NCBI Taxonomy" id="48710"/>
    <lineage>
        <taxon>Eukaryota</taxon>
        <taxon>Metazoa</taxon>
        <taxon>Ecdysozoa</taxon>
        <taxon>Arthropoda</taxon>
        <taxon>Hexapoda</taxon>
        <taxon>Collembola</taxon>
        <taxon>Entomobryomorpha</taxon>
        <taxon>Entomobryoidea</taxon>
        <taxon>Orchesellidae</taxon>
        <taxon>Orchesellinae</taxon>
        <taxon>Orchesella</taxon>
    </lineage>
</organism>
<keyword evidence="4" id="KW-0967">Endosome</keyword>
<keyword evidence="7" id="KW-0472">Membrane</keyword>
<evidence type="ECO:0000256" key="5">
    <source>
        <dbReference type="ARBA" id="ARBA00022801"/>
    </source>
</evidence>
<dbReference type="EMBL" id="CAXLJM020000035">
    <property type="protein sequence ID" value="CAL8104371.1"/>
    <property type="molecule type" value="Genomic_DNA"/>
</dbReference>
<dbReference type="InterPro" id="IPR047078">
    <property type="entry name" value="RhoGAP_OCRL1"/>
</dbReference>
<keyword evidence="6" id="KW-0443">Lipid metabolism</keyword>
<name>A0ABP1QIR2_9HEXA</name>
<dbReference type="SUPFAM" id="SSF48350">
    <property type="entry name" value="GTPase activation domain, GAP"/>
    <property type="match status" value="1"/>
</dbReference>
<accession>A0ABP1QIR2</accession>